<dbReference type="Gene3D" id="1.10.1200.10">
    <property type="entry name" value="ACP-like"/>
    <property type="match status" value="1"/>
</dbReference>
<dbReference type="GO" id="GO:0031177">
    <property type="term" value="F:phosphopantetheine binding"/>
    <property type="evidence" value="ECO:0007669"/>
    <property type="project" value="InterPro"/>
</dbReference>
<dbReference type="PANTHER" id="PTHR43439">
    <property type="entry name" value="PHENYLACETATE-COENZYME A LIGASE"/>
    <property type="match status" value="1"/>
</dbReference>
<feature type="domain" description="Carrier" evidence="3">
    <location>
        <begin position="552"/>
        <end position="630"/>
    </location>
</feature>
<dbReference type="GeneID" id="66071756"/>
<dbReference type="Pfam" id="PF00550">
    <property type="entry name" value="PP-binding"/>
    <property type="match status" value="1"/>
</dbReference>
<dbReference type="InterPro" id="IPR006162">
    <property type="entry name" value="Ppantetheine_attach_site"/>
</dbReference>
<dbReference type="InterPro" id="IPR009081">
    <property type="entry name" value="PP-bd_ACP"/>
</dbReference>
<comment type="caution">
    <text evidence="4">The sequence shown here is derived from an EMBL/GenBank/DDBJ whole genome shotgun (WGS) entry which is preliminary data.</text>
</comment>
<evidence type="ECO:0000259" key="3">
    <source>
        <dbReference type="PROSITE" id="PS50075"/>
    </source>
</evidence>
<dbReference type="AlphaFoldDB" id="A0A9P7ULS6"/>
<dbReference type="InterPro" id="IPR000873">
    <property type="entry name" value="AMP-dep_synth/lig_dom"/>
</dbReference>
<dbReference type="Pfam" id="PF23562">
    <property type="entry name" value="AMP-binding_C_3"/>
    <property type="match status" value="1"/>
</dbReference>
<evidence type="ECO:0000313" key="5">
    <source>
        <dbReference type="Proteomes" id="UP001049176"/>
    </source>
</evidence>
<dbReference type="InterPro" id="IPR051414">
    <property type="entry name" value="Adenylate-forming_Reductase"/>
</dbReference>
<name>A0A9P7ULS6_9AGAR</name>
<dbReference type="InterPro" id="IPR042099">
    <property type="entry name" value="ANL_N_sf"/>
</dbReference>
<dbReference type="InterPro" id="IPR036736">
    <property type="entry name" value="ACP-like_sf"/>
</dbReference>
<dbReference type="SUPFAM" id="SSF56801">
    <property type="entry name" value="Acetyl-CoA synthetase-like"/>
    <property type="match status" value="1"/>
</dbReference>
<dbReference type="InterPro" id="IPR020845">
    <property type="entry name" value="AMP-binding_CS"/>
</dbReference>
<dbReference type="Pfam" id="PF00501">
    <property type="entry name" value="AMP-binding"/>
    <property type="match status" value="1"/>
</dbReference>
<dbReference type="InterPro" id="IPR020806">
    <property type="entry name" value="PKS_PP-bd"/>
</dbReference>
<dbReference type="EMBL" id="CM032190">
    <property type="protein sequence ID" value="KAG7086748.1"/>
    <property type="molecule type" value="Genomic_DNA"/>
</dbReference>
<keyword evidence="1" id="KW-0596">Phosphopantetheine</keyword>
<dbReference type="SUPFAM" id="SSF51735">
    <property type="entry name" value="NAD(P)-binding Rossmann-fold domains"/>
    <property type="match status" value="1"/>
</dbReference>
<dbReference type="PANTHER" id="PTHR43439:SF2">
    <property type="entry name" value="ENZYME, PUTATIVE (JCVI)-RELATED"/>
    <property type="match status" value="1"/>
</dbReference>
<dbReference type="Proteomes" id="UP001049176">
    <property type="component" value="Chromosome 10"/>
</dbReference>
<reference evidence="4" key="1">
    <citation type="journal article" date="2021" name="Genome Biol. Evol.">
        <title>The assembled and annotated genome of the fairy-ring fungus Marasmius oreades.</title>
        <authorList>
            <person name="Hiltunen M."/>
            <person name="Ament-Velasquez S.L."/>
            <person name="Johannesson H."/>
        </authorList>
    </citation>
    <scope>NUCLEOTIDE SEQUENCE</scope>
    <source>
        <strain evidence="4">03SP1</strain>
    </source>
</reference>
<evidence type="ECO:0000313" key="4">
    <source>
        <dbReference type="EMBL" id="KAG7086748.1"/>
    </source>
</evidence>
<keyword evidence="5" id="KW-1185">Reference proteome</keyword>
<keyword evidence="2" id="KW-0597">Phosphoprotein</keyword>
<dbReference type="Gene3D" id="3.40.50.12780">
    <property type="entry name" value="N-terminal domain of ligase-like"/>
    <property type="match status" value="1"/>
</dbReference>
<dbReference type="PROSITE" id="PS00012">
    <property type="entry name" value="PHOSPHOPANTETHEINE"/>
    <property type="match status" value="1"/>
</dbReference>
<dbReference type="SUPFAM" id="SSF47336">
    <property type="entry name" value="ACP-like"/>
    <property type="match status" value="1"/>
</dbReference>
<dbReference type="OrthoDB" id="429813at2759"/>
<dbReference type="InterPro" id="IPR036291">
    <property type="entry name" value="NAD(P)-bd_dom_sf"/>
</dbReference>
<dbReference type="KEGG" id="more:E1B28_002680"/>
<proteinExistence type="predicted"/>
<gene>
    <name evidence="4" type="ORF">E1B28_002680</name>
</gene>
<dbReference type="Pfam" id="PF07993">
    <property type="entry name" value="NAD_binding_4"/>
    <property type="match status" value="1"/>
</dbReference>
<evidence type="ECO:0000256" key="2">
    <source>
        <dbReference type="ARBA" id="ARBA00022553"/>
    </source>
</evidence>
<evidence type="ECO:0000256" key="1">
    <source>
        <dbReference type="ARBA" id="ARBA00022450"/>
    </source>
</evidence>
<dbReference type="Gene3D" id="3.40.50.720">
    <property type="entry name" value="NAD(P)-binding Rossmann-like Domain"/>
    <property type="match status" value="1"/>
</dbReference>
<dbReference type="SMART" id="SM00823">
    <property type="entry name" value="PKS_PP"/>
    <property type="match status" value="1"/>
</dbReference>
<dbReference type="RefSeq" id="XP_043003219.1">
    <property type="nucleotide sequence ID" value="XM_043159616.1"/>
</dbReference>
<protein>
    <submittedName>
        <fullName evidence="4">NRPS-like protein biosynthetic cluster</fullName>
    </submittedName>
</protein>
<organism evidence="4 5">
    <name type="scientific">Marasmius oreades</name>
    <name type="common">fairy-ring Marasmius</name>
    <dbReference type="NCBI Taxonomy" id="181124"/>
    <lineage>
        <taxon>Eukaryota</taxon>
        <taxon>Fungi</taxon>
        <taxon>Dikarya</taxon>
        <taxon>Basidiomycota</taxon>
        <taxon>Agaricomycotina</taxon>
        <taxon>Agaricomycetes</taxon>
        <taxon>Agaricomycetidae</taxon>
        <taxon>Agaricales</taxon>
        <taxon>Marasmiineae</taxon>
        <taxon>Marasmiaceae</taxon>
        <taxon>Marasmius</taxon>
    </lineage>
</organism>
<accession>A0A9P7ULS6</accession>
<dbReference type="PROSITE" id="PS00455">
    <property type="entry name" value="AMP_BINDING"/>
    <property type="match status" value="1"/>
</dbReference>
<dbReference type="PROSITE" id="PS50075">
    <property type="entry name" value="CARRIER"/>
    <property type="match status" value="1"/>
</dbReference>
<dbReference type="InterPro" id="IPR013120">
    <property type="entry name" value="FAR_NAD-bd"/>
</dbReference>
<sequence>MNFIRPHLNLGYEPDLPHGVNGLPELIAFNAQHNQHLVFCRQIRAGEGYHEITFAQLQAAVERCSAWLVASGVTEGPAAPSPVGIFLGSDVSIFIYIAALLRIGTPVLLLSARLSSLAVAHLLRSTSTSSLLYSPQVSRTVQSIEGLDTYFRLAPGYESFLSDDLTTIPIPPPYLHTVRHQLGAVIMHSSGTTGLPKPIYHAPAYLLGYAACHNLSQPSSPFGYNVSTLPLYHGFGLLAPCLSLSIGLPFVLPPASIIPTALTTLASLRLHNAYSMLSVPSVLEDILTSSDLDAITTLKSLNFIAIGGAPMKEFVAEQLVSKGVKLLNHWGATEIGAIALIQHPPPNYDWHYLIPRTDLNLEIVPIDPSSCRLIGHPPGWSQPFHVQDLLIRNPSAHNQLRILGRADDLIVLCTGEKVRPTSLERAVAEHPQVKDVLAFGSGRPGLGLLVELLDGTTNPNDNSFMQSFIPYLERGNSLTDGHGKVASKMVIFTTAAQKPLIRTDKGSLARKENFVAFQEEIEDCYEAAEQLEVDPLPTAAAVGDGGGGDLQDSIRQLVVRVCATTSAVDFSDPVNDSLDFFEMGMDSLQATRLRRMIQSALPGTSSVLPPDFCFRHSSVAKLCNAIVNIDSVQDSSEEARVEEMHAMVDKCIRELRTFEALATVTRNQCCEGRGKFVLLTGSTGSLGCLLLEKLSADPTVRKLFCLNRPRRGGSRAHQIYALKKRGVIIRPEHWEKVIFLQGRTGADKFGLSDTNYSQLLEVTHIIHNAWPVDFNRTLSSFEPHIRTILNLVKLCLQSTTLGTLNPKRILFASSIAVVGNYPLLVEPGAVDIPETALDARATDGFGYPEAKWVCEKVLEGANEMYGSVVRTSSVRIGQMTGPEGSGAWNETEHFPMMCRSSQVVGALPVIDGSLSWMPVNRAAVVICELLFCQRFQPFYHLENPSRQSWEGIIEHLSKALIPSDNNGDPSTSTGTLPVIPFPEWVERVRSFGGDPTQNAALKIMDFIQRDFVRMAGGSVILNTNGARKDSPTMVRSTAVERRHVEEYCGYWRSVGVLK</sequence>